<feature type="non-terminal residue" evidence="1">
    <location>
        <position position="1"/>
    </location>
</feature>
<name>A0ACA9NZH4_9GLOM</name>
<reference evidence="1" key="1">
    <citation type="submission" date="2021-06" db="EMBL/GenBank/DDBJ databases">
        <authorList>
            <person name="Kallberg Y."/>
            <person name="Tangrot J."/>
            <person name="Rosling A."/>
        </authorList>
    </citation>
    <scope>NUCLEOTIDE SEQUENCE</scope>
    <source>
        <strain evidence="1">IL203A</strain>
    </source>
</reference>
<dbReference type="EMBL" id="CAJVPU010021794">
    <property type="protein sequence ID" value="CAG8682738.1"/>
    <property type="molecule type" value="Genomic_DNA"/>
</dbReference>
<protein>
    <submittedName>
        <fullName evidence="1">16362_t:CDS:1</fullName>
    </submittedName>
</protein>
<evidence type="ECO:0000313" key="1">
    <source>
        <dbReference type="EMBL" id="CAG8682738.1"/>
    </source>
</evidence>
<proteinExistence type="predicted"/>
<evidence type="ECO:0000313" key="2">
    <source>
        <dbReference type="Proteomes" id="UP000789702"/>
    </source>
</evidence>
<accession>A0ACA9NZH4</accession>
<organism evidence="1 2">
    <name type="scientific">Dentiscutata heterogama</name>
    <dbReference type="NCBI Taxonomy" id="1316150"/>
    <lineage>
        <taxon>Eukaryota</taxon>
        <taxon>Fungi</taxon>
        <taxon>Fungi incertae sedis</taxon>
        <taxon>Mucoromycota</taxon>
        <taxon>Glomeromycotina</taxon>
        <taxon>Glomeromycetes</taxon>
        <taxon>Diversisporales</taxon>
        <taxon>Gigasporaceae</taxon>
        <taxon>Dentiscutata</taxon>
    </lineage>
</organism>
<sequence>QGLSPLAIANVVQNEAKKVCENLGVEYLKIQDVTNIKFKFVGLMNSHLIGESSIKADIIETVKFLTEKNYQNSETVMSALKIIRKFASHWNPRYMLLDQNSVKANGIEAAFPGSQAGEQKLTLDQMTHAMHKRTKAGCER</sequence>
<gene>
    <name evidence="1" type="ORF">DHETER_LOCUS10743</name>
</gene>
<keyword evidence="2" id="KW-1185">Reference proteome</keyword>
<comment type="caution">
    <text evidence="1">The sequence shown here is derived from an EMBL/GenBank/DDBJ whole genome shotgun (WGS) entry which is preliminary data.</text>
</comment>
<feature type="non-terminal residue" evidence="1">
    <location>
        <position position="140"/>
    </location>
</feature>
<dbReference type="Proteomes" id="UP000789702">
    <property type="component" value="Unassembled WGS sequence"/>
</dbReference>